<evidence type="ECO:0000256" key="1">
    <source>
        <dbReference type="ARBA" id="ARBA00004429"/>
    </source>
</evidence>
<dbReference type="SUPFAM" id="SSF53649">
    <property type="entry name" value="Alkaline phosphatase-like"/>
    <property type="match status" value="1"/>
</dbReference>
<feature type="transmembrane region" description="Helical" evidence="11">
    <location>
        <begin position="155"/>
        <end position="176"/>
    </location>
</feature>
<evidence type="ECO:0000256" key="6">
    <source>
        <dbReference type="ARBA" id="ARBA00022989"/>
    </source>
</evidence>
<evidence type="ECO:0000259" key="13">
    <source>
        <dbReference type="Pfam" id="PF08019"/>
    </source>
</evidence>
<comment type="similarity">
    <text evidence="8">Belongs to the phosphoethanolamine transferase family. EptA subfamily.</text>
</comment>
<evidence type="ECO:0000313" key="14">
    <source>
        <dbReference type="EMBL" id="SFO11080.1"/>
    </source>
</evidence>
<evidence type="ECO:0000256" key="8">
    <source>
        <dbReference type="ARBA" id="ARBA00061371"/>
    </source>
</evidence>
<feature type="transmembrane region" description="Helical" evidence="11">
    <location>
        <begin position="79"/>
        <end position="99"/>
    </location>
</feature>
<dbReference type="InterPro" id="IPR058130">
    <property type="entry name" value="PEA_transf_C"/>
</dbReference>
<dbReference type="PANTHER" id="PTHR30443">
    <property type="entry name" value="INNER MEMBRANE PROTEIN"/>
    <property type="match status" value="1"/>
</dbReference>
<feature type="transmembrane region" description="Helical" evidence="11">
    <location>
        <begin position="120"/>
        <end position="143"/>
    </location>
</feature>
<keyword evidence="7 11" id="KW-0472">Membrane</keyword>
<evidence type="ECO:0000256" key="9">
    <source>
        <dbReference type="ARBA" id="ARBA00067355"/>
    </source>
</evidence>
<dbReference type="PANTHER" id="PTHR30443:SF0">
    <property type="entry name" value="PHOSPHOETHANOLAMINE TRANSFERASE EPTA"/>
    <property type="match status" value="1"/>
</dbReference>
<dbReference type="Gene3D" id="3.40.720.10">
    <property type="entry name" value="Alkaline Phosphatase, subunit A"/>
    <property type="match status" value="1"/>
</dbReference>
<evidence type="ECO:0000259" key="12">
    <source>
        <dbReference type="Pfam" id="PF00884"/>
    </source>
</evidence>
<feature type="domain" description="Sulfatase N-terminal" evidence="12">
    <location>
        <begin position="238"/>
        <end position="527"/>
    </location>
</feature>
<dbReference type="NCBIfam" id="NF028537">
    <property type="entry name" value="P_eth_NH2_trans"/>
    <property type="match status" value="1"/>
</dbReference>
<comment type="subcellular location">
    <subcellularLocation>
        <location evidence="1">Cell inner membrane</location>
        <topology evidence="1">Multi-pass membrane protein</topology>
    </subcellularLocation>
</comment>
<keyword evidence="15" id="KW-1185">Reference proteome</keyword>
<proteinExistence type="inferred from homology"/>
<reference evidence="15" key="1">
    <citation type="submission" date="2016-10" db="EMBL/GenBank/DDBJ databases">
        <authorList>
            <person name="Varghese N."/>
            <person name="Submissions S."/>
        </authorList>
    </citation>
    <scope>NUCLEOTIDE SEQUENCE [LARGE SCALE GENOMIC DNA]</scope>
    <source>
        <strain evidence="15">OV426</strain>
    </source>
</reference>
<dbReference type="Proteomes" id="UP000198968">
    <property type="component" value="Unassembled WGS sequence"/>
</dbReference>
<evidence type="ECO:0000256" key="11">
    <source>
        <dbReference type="SAM" id="Phobius"/>
    </source>
</evidence>
<evidence type="ECO:0000256" key="3">
    <source>
        <dbReference type="ARBA" id="ARBA00022519"/>
    </source>
</evidence>
<evidence type="ECO:0000256" key="5">
    <source>
        <dbReference type="ARBA" id="ARBA00022692"/>
    </source>
</evidence>
<dbReference type="InterPro" id="IPR017850">
    <property type="entry name" value="Alkaline_phosphatase_core_sf"/>
</dbReference>
<dbReference type="OrthoDB" id="9786870at2"/>
<dbReference type="RefSeq" id="WP_090964876.1">
    <property type="nucleotide sequence ID" value="NZ_FOVG01000003.1"/>
</dbReference>
<sequence length="549" mass="61338">MPRFRVSQPVLPRVTFILSFSFYISVFLNFAFYRQAYSLIEMNGLSNILFFLSMPIVAFSVINIVVTLASFLWLDRITIALFVIVSATAQYFIQHYGIVLDRSMITNMVDTTPAESMALLTPKMIAVIFFTGIFMAALAFWPAFKKSVPVWKGMIQRAVSLVISVALIAVIAMLFYKDYASLFRNNHELVKSLSPSNFIAASLSYYNHRERANLPLVKIGEDAHQLPVMLDGPKKNLTILVVGETSRAANFSLGGYPRPTNPLLAKEDVVYFPDVSSCGTSTAVSVPCMFSNMPRRHYDDALASHQEGLLDVIQRAGLSVLWHENDAGCKGACDRVPNQDMTALNLPGMCIKGECYDEVLFHGLEEYINQLQGNGVIVLHTIGSHGPTYNHRYPPEFGKFKPTCETNQIQECSQEQLVNTYDNTILYADYIVDKAIELLKAHQEKFTTSLVYLSDHGESLGEKGVYLHGLPYAIAPEAQTHVPLLIWLSPDYQQRYAVDYTCLSHHASTQKYSQDNLFSTMLGITGVQTREYVASDDILATCRSKAGGK</sequence>
<evidence type="ECO:0000256" key="10">
    <source>
        <dbReference type="ARBA" id="ARBA00082127"/>
    </source>
</evidence>
<keyword evidence="3" id="KW-0997">Cell inner membrane</keyword>
<dbReference type="FunFam" id="3.40.720.10:FF:000022">
    <property type="entry name" value="Phosphoethanolamine transferase eptA"/>
    <property type="match status" value="1"/>
</dbReference>
<dbReference type="GO" id="GO:0005886">
    <property type="term" value="C:plasma membrane"/>
    <property type="evidence" value="ECO:0007669"/>
    <property type="project" value="UniProtKB-SubCell"/>
</dbReference>
<evidence type="ECO:0000256" key="7">
    <source>
        <dbReference type="ARBA" id="ARBA00023136"/>
    </source>
</evidence>
<dbReference type="EMBL" id="FOVG01000003">
    <property type="protein sequence ID" value="SFO11080.1"/>
    <property type="molecule type" value="Genomic_DNA"/>
</dbReference>
<dbReference type="InterPro" id="IPR040423">
    <property type="entry name" value="PEA_transferase"/>
</dbReference>
<name>A0A1I5EI53_9GAMM</name>
<evidence type="ECO:0000256" key="4">
    <source>
        <dbReference type="ARBA" id="ARBA00022679"/>
    </source>
</evidence>
<dbReference type="Pfam" id="PF08019">
    <property type="entry name" value="EptA_B_N"/>
    <property type="match status" value="1"/>
</dbReference>
<dbReference type="NCBIfam" id="NF008619">
    <property type="entry name" value="PRK11598.1"/>
    <property type="match status" value="1"/>
</dbReference>
<dbReference type="GO" id="GO:0016776">
    <property type="term" value="F:phosphotransferase activity, phosphate group as acceptor"/>
    <property type="evidence" value="ECO:0007669"/>
    <property type="project" value="TreeGrafter"/>
</dbReference>
<evidence type="ECO:0000313" key="15">
    <source>
        <dbReference type="Proteomes" id="UP000198968"/>
    </source>
</evidence>
<dbReference type="CDD" id="cd16017">
    <property type="entry name" value="LptA"/>
    <property type="match status" value="1"/>
</dbReference>
<dbReference type="InterPro" id="IPR012549">
    <property type="entry name" value="EptA-like_N"/>
</dbReference>
<feature type="transmembrane region" description="Helical" evidence="11">
    <location>
        <begin position="14"/>
        <end position="33"/>
    </location>
</feature>
<keyword evidence="6 11" id="KW-1133">Transmembrane helix</keyword>
<organism evidence="14 15">
    <name type="scientific">Candidatus Pantoea varia</name>
    <dbReference type="NCBI Taxonomy" id="1881036"/>
    <lineage>
        <taxon>Bacteria</taxon>
        <taxon>Pseudomonadati</taxon>
        <taxon>Pseudomonadota</taxon>
        <taxon>Gammaproteobacteria</taxon>
        <taxon>Enterobacterales</taxon>
        <taxon>Erwiniaceae</taxon>
        <taxon>Pantoea</taxon>
    </lineage>
</organism>
<keyword evidence="2" id="KW-1003">Cell membrane</keyword>
<protein>
    <recommendedName>
        <fullName evidence="9">Phosphoethanolamine transferase EptA</fullName>
    </recommendedName>
    <alternativeName>
        <fullName evidence="10">Polymyxin resistance protein PmrC</fullName>
    </alternativeName>
</protein>
<keyword evidence="5 11" id="KW-0812">Transmembrane</keyword>
<accession>A0A1I5EI53</accession>
<dbReference type="AlphaFoldDB" id="A0A1I5EI53"/>
<dbReference type="InterPro" id="IPR000917">
    <property type="entry name" value="Sulfatase_N"/>
</dbReference>
<feature type="domain" description="Phosphoethanolamine transferase N-terminal" evidence="13">
    <location>
        <begin position="59"/>
        <end position="209"/>
    </location>
</feature>
<dbReference type="GO" id="GO:0009244">
    <property type="term" value="P:lipopolysaccharide core region biosynthetic process"/>
    <property type="evidence" value="ECO:0007669"/>
    <property type="project" value="TreeGrafter"/>
</dbReference>
<gene>
    <name evidence="14" type="ORF">SAMN05428971_2945</name>
</gene>
<evidence type="ECO:0000256" key="2">
    <source>
        <dbReference type="ARBA" id="ARBA00022475"/>
    </source>
</evidence>
<dbReference type="Pfam" id="PF00884">
    <property type="entry name" value="Sulfatase"/>
    <property type="match status" value="1"/>
</dbReference>
<feature type="transmembrane region" description="Helical" evidence="11">
    <location>
        <begin position="45"/>
        <end position="73"/>
    </location>
</feature>
<keyword evidence="4 14" id="KW-0808">Transferase</keyword>